<proteinExistence type="predicted"/>
<feature type="domain" description="Endonuclease/exonuclease/phosphatase" evidence="3">
    <location>
        <begin position="380"/>
        <end position="496"/>
    </location>
</feature>
<comment type="caution">
    <text evidence="4">The sequence shown here is derived from an EMBL/GenBank/DDBJ whole genome shotgun (WGS) entry which is preliminary data.</text>
</comment>
<feature type="region of interest" description="Disordered" evidence="2">
    <location>
        <begin position="162"/>
        <end position="200"/>
    </location>
</feature>
<feature type="compositionally biased region" description="Polar residues" evidence="2">
    <location>
        <begin position="236"/>
        <end position="263"/>
    </location>
</feature>
<feature type="coiled-coil region" evidence="1">
    <location>
        <begin position="278"/>
        <end position="305"/>
    </location>
</feature>
<evidence type="ECO:0000256" key="1">
    <source>
        <dbReference type="SAM" id="Coils"/>
    </source>
</evidence>
<dbReference type="InterPro" id="IPR036691">
    <property type="entry name" value="Endo/exonu/phosph_ase_sf"/>
</dbReference>
<dbReference type="Pfam" id="PF14529">
    <property type="entry name" value="Exo_endo_phos_2"/>
    <property type="match status" value="1"/>
</dbReference>
<evidence type="ECO:0000259" key="3">
    <source>
        <dbReference type="Pfam" id="PF14529"/>
    </source>
</evidence>
<keyword evidence="5" id="KW-1185">Reference proteome</keyword>
<dbReference type="EMBL" id="CAJPWZ010001876">
    <property type="protein sequence ID" value="CAG2226166.1"/>
    <property type="molecule type" value="Genomic_DNA"/>
</dbReference>
<feature type="region of interest" description="Disordered" evidence="2">
    <location>
        <begin position="233"/>
        <end position="265"/>
    </location>
</feature>
<dbReference type="Gene3D" id="3.60.10.10">
    <property type="entry name" value="Endonuclease/exonuclease/phosphatase"/>
    <property type="match status" value="1"/>
</dbReference>
<dbReference type="GO" id="GO:0003824">
    <property type="term" value="F:catalytic activity"/>
    <property type="evidence" value="ECO:0007669"/>
    <property type="project" value="InterPro"/>
</dbReference>
<name>A0A8S3T6T8_MYTED</name>
<dbReference type="Proteomes" id="UP000683360">
    <property type="component" value="Unassembled WGS sequence"/>
</dbReference>
<organism evidence="4 5">
    <name type="scientific">Mytilus edulis</name>
    <name type="common">Blue mussel</name>
    <dbReference type="NCBI Taxonomy" id="6550"/>
    <lineage>
        <taxon>Eukaryota</taxon>
        <taxon>Metazoa</taxon>
        <taxon>Spiralia</taxon>
        <taxon>Lophotrochozoa</taxon>
        <taxon>Mollusca</taxon>
        <taxon>Bivalvia</taxon>
        <taxon>Autobranchia</taxon>
        <taxon>Pteriomorphia</taxon>
        <taxon>Mytilida</taxon>
        <taxon>Mytiloidea</taxon>
        <taxon>Mytilidae</taxon>
        <taxon>Mytilinae</taxon>
        <taxon>Mytilus</taxon>
    </lineage>
</organism>
<dbReference type="GO" id="GO:0007508">
    <property type="term" value="P:larval heart development"/>
    <property type="evidence" value="ECO:0007669"/>
    <property type="project" value="TreeGrafter"/>
</dbReference>
<dbReference type="PANTHER" id="PTHR33395:SF22">
    <property type="entry name" value="REVERSE TRANSCRIPTASE DOMAIN-CONTAINING PROTEIN"/>
    <property type="match status" value="1"/>
</dbReference>
<dbReference type="PRINTS" id="PR01345">
    <property type="entry name" value="CERVTRCPTASE"/>
</dbReference>
<evidence type="ECO:0000313" key="4">
    <source>
        <dbReference type="EMBL" id="CAG2226166.1"/>
    </source>
</evidence>
<evidence type="ECO:0000256" key="2">
    <source>
        <dbReference type="SAM" id="MobiDB-lite"/>
    </source>
</evidence>
<evidence type="ECO:0000313" key="5">
    <source>
        <dbReference type="Proteomes" id="UP000683360"/>
    </source>
</evidence>
<dbReference type="AlphaFoldDB" id="A0A8S3T6T8"/>
<dbReference type="PANTHER" id="PTHR33395">
    <property type="entry name" value="TRANSCRIPTASE, PUTATIVE-RELATED-RELATED"/>
    <property type="match status" value="1"/>
</dbReference>
<gene>
    <name evidence="4" type="ORF">MEDL_39281</name>
</gene>
<keyword evidence="1" id="KW-0175">Coiled coil</keyword>
<reference evidence="4" key="1">
    <citation type="submission" date="2021-03" db="EMBL/GenBank/DDBJ databases">
        <authorList>
            <person name="Bekaert M."/>
        </authorList>
    </citation>
    <scope>NUCLEOTIDE SEQUENCE</scope>
</reference>
<dbReference type="GO" id="GO:0061343">
    <property type="term" value="P:cell adhesion involved in heart morphogenesis"/>
    <property type="evidence" value="ECO:0007669"/>
    <property type="project" value="TreeGrafter"/>
</dbReference>
<dbReference type="GO" id="GO:0031012">
    <property type="term" value="C:extracellular matrix"/>
    <property type="evidence" value="ECO:0007669"/>
    <property type="project" value="TreeGrafter"/>
</dbReference>
<feature type="compositionally biased region" description="Polar residues" evidence="2">
    <location>
        <begin position="162"/>
        <end position="192"/>
    </location>
</feature>
<protein>
    <recommendedName>
        <fullName evidence="3">Endonuclease/exonuclease/phosphatase domain-containing protein</fullName>
    </recommendedName>
</protein>
<dbReference type="SUPFAM" id="SSF56219">
    <property type="entry name" value="DNase I-like"/>
    <property type="match status" value="1"/>
</dbReference>
<sequence>MLKLTKELKEPLSRLGTEKKENVTLIIHNVPEPDCSTDNKKRDDEISLKDILHTVQSDEVEIKSFIRLGKPNESKPRLMKVTVGSVVNKHKVLGNSKLLRRKNSDGYTVHKWNNIYITPDLTKEERDINTELRKELERKKKATNNANLVIFRGKIIERKDISGQSSMTNTASSVESGGSENDNASTSNVDSASESDDICEKGGEIRYSTSESAKDSMQDNAFFNNFDNAENDNASESDYISNDGSVISDSTSESTENNRQNNIDDLDRNINPLIVNKVKCMYTNADQLRNKIDELEAQIQVVKPDFIFITEVLPKTNIDIDCISPLFNIEGYIAYPSKNTGRGVIIYAKSNFCVSPNEYMNSLYDDASWCNWVKDNKTVLIGSIYRSPSNQNSCLNIIGLLNEAARLYNNILITGDFNMRDIDWNFWTTPHSEDHYEHTFIEALRDNFLYQHIDKPTRFRENQMCRTLDLVITKDESNIDNINIDAPLGLSDHATITFDFLYSFNEYETGKSKYKYSKCDFEKFSEDFSNFDWDSSFEDKDISEMWKIFSEKYKKCVETYIPKTNPKPGCQPKPLWLTFDCLSNIKRKQKAWSRYLATRRAVDFDFYKVARNRANENVRKAKKEYEKLVASKAKTEPKHFWTYVKSKVKSKSAVSNLMKPNGNLTTSDKEKATVLNDFFTSVFTAENPNNIPNIEERNFESSLDHFVINQDTVEKYLLLLNGSKSMGPDNIHPLIVKNDTKIYAPTSKSDVLQNDLDASYDWSKLWDMKFNVNKCKQIHYGRNNPENVYTMNNIDIIKDEQEKDLGIIFQNDLKFSQHISSKINKANSILGLINRTFIFKDQYTFLRLYVALVRPHVEYGNTIWYPHLKKDINAVEKVQMRATKLIPDIRHLSYQRHQREKLKRNGFLINLN</sequence>
<accession>A0A8S3T6T8</accession>
<feature type="coiled-coil region" evidence="1">
    <location>
        <begin position="604"/>
        <end position="631"/>
    </location>
</feature>
<dbReference type="InterPro" id="IPR005135">
    <property type="entry name" value="Endo/exonuclease/phosphatase"/>
</dbReference>
<dbReference type="OrthoDB" id="6279178at2759"/>